<dbReference type="PROSITE" id="PS51367">
    <property type="entry name" value="THAUMATIN_2"/>
    <property type="match status" value="1"/>
</dbReference>
<dbReference type="OrthoDB" id="4964903at2759"/>
<feature type="disulfide bond" evidence="1">
    <location>
        <begin position="92"/>
        <end position="113"/>
    </location>
</feature>
<dbReference type="Pfam" id="PF00314">
    <property type="entry name" value="Thaumatin"/>
    <property type="match status" value="1"/>
</dbReference>
<protein>
    <submittedName>
        <fullName evidence="2">Thaumatin</fullName>
    </submittedName>
</protein>
<dbReference type="SMART" id="SM00205">
    <property type="entry name" value="THN"/>
    <property type="match status" value="1"/>
</dbReference>
<dbReference type="STRING" id="196109.A0A136IJM6"/>
<feature type="disulfide bond" evidence="1">
    <location>
        <begin position="21"/>
        <end position="26"/>
    </location>
</feature>
<dbReference type="InterPro" id="IPR001938">
    <property type="entry name" value="Thaumatin"/>
</dbReference>
<dbReference type="Gene3D" id="2.60.110.10">
    <property type="entry name" value="Thaumatin"/>
    <property type="match status" value="1"/>
</dbReference>
<feature type="non-terminal residue" evidence="2">
    <location>
        <position position="166"/>
    </location>
</feature>
<keyword evidence="1" id="KW-1015">Disulfide bond</keyword>
<sequence>AGRVWARQYCENGTNCAIGDCGSGDCWNYSADNTTLFEFTLKSGSLWYDISLVDAFTCGITVIPEEVDGQMCKSITCSPDDILGMSEQTPLCPKENLVLGENITGNISTAPYCLSDCRLYGSDEYCCSGGPPCQASSRWFKAACPDAYSYAFDDASSLWRCDIAHV</sequence>
<feature type="disulfide bond" evidence="1">
    <location>
        <begin position="77"/>
        <end position="144"/>
    </location>
</feature>
<feature type="disulfide bond" evidence="1">
    <location>
        <begin position="10"/>
        <end position="16"/>
    </location>
</feature>
<dbReference type="InParanoid" id="A0A136IJM6"/>
<dbReference type="PANTHER" id="PTHR31048">
    <property type="entry name" value="OS03G0233200 PROTEIN"/>
    <property type="match status" value="1"/>
</dbReference>
<name>A0A136IJM6_9PEZI</name>
<proteinExistence type="predicted"/>
<reference evidence="3" key="1">
    <citation type="submission" date="2016-02" db="EMBL/GenBank/DDBJ databases">
        <title>Draft genome sequence of Microdochium bolleyi, a fungal endophyte of beachgrass.</title>
        <authorList>
            <consortium name="DOE Joint Genome Institute"/>
            <person name="David A.S."/>
            <person name="May G."/>
            <person name="Haridas S."/>
            <person name="Lim J."/>
            <person name="Wang M."/>
            <person name="Labutti K."/>
            <person name="Lipzen A."/>
            <person name="Barry K."/>
            <person name="Grigoriev I.V."/>
        </authorList>
    </citation>
    <scope>NUCLEOTIDE SEQUENCE [LARGE SCALE GENOMIC DNA]</scope>
    <source>
        <strain evidence="3">J235TASD1</strain>
    </source>
</reference>
<evidence type="ECO:0000313" key="3">
    <source>
        <dbReference type="Proteomes" id="UP000070501"/>
    </source>
</evidence>
<feature type="disulfide bond" evidence="1">
    <location>
        <begin position="127"/>
        <end position="133"/>
    </location>
</feature>
<evidence type="ECO:0000313" key="2">
    <source>
        <dbReference type="EMBL" id="KXJ85150.1"/>
    </source>
</evidence>
<evidence type="ECO:0000256" key="1">
    <source>
        <dbReference type="PIRSR" id="PIRSR002703-1"/>
    </source>
</evidence>
<accession>A0A136IJM6</accession>
<feature type="disulfide bond" evidence="1">
    <location>
        <begin position="117"/>
        <end position="126"/>
    </location>
</feature>
<keyword evidence="3" id="KW-1185">Reference proteome</keyword>
<dbReference type="Proteomes" id="UP000070501">
    <property type="component" value="Unassembled WGS sequence"/>
</dbReference>
<dbReference type="SUPFAM" id="SSF49870">
    <property type="entry name" value="Osmotin, thaumatin-like protein"/>
    <property type="match status" value="1"/>
</dbReference>
<dbReference type="PIRSF" id="PIRSF002703">
    <property type="entry name" value="Thaumatin"/>
    <property type="match status" value="1"/>
</dbReference>
<dbReference type="EMBL" id="KQ964293">
    <property type="protein sequence ID" value="KXJ85150.1"/>
    <property type="molecule type" value="Genomic_DNA"/>
</dbReference>
<feature type="non-terminal residue" evidence="2">
    <location>
        <position position="1"/>
    </location>
</feature>
<gene>
    <name evidence="2" type="ORF">Micbo1qcDRAFT_108919</name>
</gene>
<feature type="disulfide bond" evidence="1">
    <location>
        <begin position="72"/>
        <end position="161"/>
    </location>
</feature>
<dbReference type="AlphaFoldDB" id="A0A136IJM6"/>
<organism evidence="2 3">
    <name type="scientific">Microdochium bolleyi</name>
    <dbReference type="NCBI Taxonomy" id="196109"/>
    <lineage>
        <taxon>Eukaryota</taxon>
        <taxon>Fungi</taxon>
        <taxon>Dikarya</taxon>
        <taxon>Ascomycota</taxon>
        <taxon>Pezizomycotina</taxon>
        <taxon>Sordariomycetes</taxon>
        <taxon>Xylariomycetidae</taxon>
        <taxon>Xylariales</taxon>
        <taxon>Microdochiaceae</taxon>
        <taxon>Microdochium</taxon>
    </lineage>
</organism>
<dbReference type="InterPro" id="IPR037176">
    <property type="entry name" value="Osmotin/thaumatin-like_sf"/>
</dbReference>